<evidence type="ECO:0000313" key="2">
    <source>
        <dbReference type="EMBL" id="MBL1219952.1"/>
    </source>
</evidence>
<protein>
    <submittedName>
        <fullName evidence="2">Uncharacterized protein</fullName>
    </submittedName>
</protein>
<sequence length="416" mass="42432">MKIFQLPAIFLAASTSFVAAQTGINNNTPASTLDITAKNPTGTTTNVDGLLIPRLDRERAQNMTSVPVSTMIYVNSIASGTLAGTAINIDAVGYYYFNGTAWVKIDPAVNIYIANGTLAGPRTVTTNGNPINFVNGTSNVGIATGTTQGVISAAGSSRGSITLAGGSANLDMYVDNANAAQINSFGNSTKLSIGTANATPLALKANGTEKLTMLSNGNVGIGTAAPNTKFEVASGTANVSGIRLTNLTSASPIGTGQSIGVDATGNIITIANPSSPSINTATVNSTTGADYNVNDLGATTVTGTSQAITIPAGGKALFINFMLGIDYVGSPSGGGQAVYEARLYIDGVATDCYLRTQESGIAGSNTQFTINTVKFLTAGNHTLDIRMTRAVNNGTTSGVNMPCRPISMSFNASYIN</sequence>
<feature type="chain" id="PRO_5045322827" evidence="1">
    <location>
        <begin position="21"/>
        <end position="416"/>
    </location>
</feature>
<dbReference type="RefSeq" id="WP_202089289.1">
    <property type="nucleotide sequence ID" value="NZ_JAELVM010000001.1"/>
</dbReference>
<keyword evidence="3" id="KW-1185">Reference proteome</keyword>
<dbReference type="Proteomes" id="UP000661696">
    <property type="component" value="Unassembled WGS sequence"/>
</dbReference>
<evidence type="ECO:0000313" key="3">
    <source>
        <dbReference type="Proteomes" id="UP000661696"/>
    </source>
</evidence>
<proteinExistence type="predicted"/>
<name>A0ABS1QBH0_9FLAO</name>
<keyword evidence="1" id="KW-0732">Signal</keyword>
<reference evidence="2 3" key="1">
    <citation type="submission" date="2020-12" db="EMBL/GenBank/DDBJ databases">
        <title>Chryseobacterium endoalhailicus sp. nov., isolated from seed of leguminous plant.</title>
        <authorList>
            <person name="Zhang X."/>
        </authorList>
    </citation>
    <scope>NUCLEOTIDE SEQUENCE [LARGE SCALE GENOMIC DNA]</scope>
    <source>
        <strain evidence="2 3">L7</strain>
    </source>
</reference>
<evidence type="ECO:0000256" key="1">
    <source>
        <dbReference type="SAM" id="SignalP"/>
    </source>
</evidence>
<organism evidence="2 3">
    <name type="scientific">Chryseobacterium endalhagicum</name>
    <dbReference type="NCBI Taxonomy" id="2797638"/>
    <lineage>
        <taxon>Bacteria</taxon>
        <taxon>Pseudomonadati</taxon>
        <taxon>Bacteroidota</taxon>
        <taxon>Flavobacteriia</taxon>
        <taxon>Flavobacteriales</taxon>
        <taxon>Weeksellaceae</taxon>
        <taxon>Chryseobacterium group</taxon>
        <taxon>Chryseobacterium</taxon>
    </lineage>
</organism>
<gene>
    <name evidence="2" type="ORF">JET18_03830</name>
</gene>
<comment type="caution">
    <text evidence="2">The sequence shown here is derived from an EMBL/GenBank/DDBJ whole genome shotgun (WGS) entry which is preliminary data.</text>
</comment>
<accession>A0ABS1QBH0</accession>
<dbReference type="EMBL" id="JAELVM010000001">
    <property type="protein sequence ID" value="MBL1219952.1"/>
    <property type="molecule type" value="Genomic_DNA"/>
</dbReference>
<feature type="signal peptide" evidence="1">
    <location>
        <begin position="1"/>
        <end position="20"/>
    </location>
</feature>